<feature type="region of interest" description="Disordered" evidence="9">
    <location>
        <begin position="814"/>
        <end position="834"/>
    </location>
</feature>
<evidence type="ECO:0000256" key="7">
    <source>
        <dbReference type="ARBA" id="ARBA00023136"/>
    </source>
</evidence>
<sequence>MVKFSKQFEGQLVPEWKEAFVDYWQLKKDLKKFHHHDHHTTTSPNNCNGISSSNLATKLVTCLKKLTHNLGHGHRDHHHHGAIQVHKKLASTLSRGDTYETELLDQFEDSVAVKDFFACLDLQLNKVNQFFKSKEKEFVERGECLMKQMDILIHLKTALKNHHNNKNSSLPQDSKDDPSISCTITCEGEEEQEEEEKEPEENESEKASGDEAVDSPRMKREDMKMRTISGRVFSCKGKNLRLNIPLTTPLRTFSAISYLVWGDNSVSSKKCNPEGSRLPVHINKTKLHHAEKMIRGAFIELYKGLGYLKTYRNLNMLAFIKILKKFDKVTGKQVLPIYLKVVESTYFNSSDKDKKEKVLLLLISGFGGNDRTIHWVLHCPPSWICDHGSCHRNVQTATNANKHNILYGDCVSSPKASFLDHMFSLMFLHFFMYGCNILMWKRTRINYAFIFELAPTKDLKYRDVFLICTAAMTIVLGVMFGHLALLAKGYSYYSHIQAVPGLLLLAFLGLLFCPFNIFYKSSRYRFLCVIRNIVLSPMYKVVMLDFFMADQLCSQVPMLRNLEYVACYYITGSYKTQDYNYCMKAKHYRDLAYAVSFLPYYWRAMQCARRWLDEGETSHLVNLGKYVSAMLAAGAKVAYEKDSSVGWLCVVVAMSSAATIYQLYWDFVKDWGLLQMDSKNPWLRNELMLRRKFIYYFSMSPAFIPFVHKGPTITFEPLSGEKSRFRLQTNLGSFYNMKALAHGSCCPVITAISNSRFIPSRRSANSLPCRVSFESFSPSSSKASAFRFPRLRISQSEAVDLQCRSRLLVSAAAADEDSETNSEVEPNNSSDGAATVDIKLPRRSLLVQFTCNDCGERTQRLINRLAYEKGLVFVQCAGCEQYHKLADNLGLIVEYDLREEIKTDPNAEEV</sequence>
<comment type="subcellular location">
    <subcellularLocation>
        <location evidence="1">Endomembrane system</location>
        <topology evidence="1">Multi-pass membrane protein</topology>
    </subcellularLocation>
</comment>
<dbReference type="EMBL" id="CAMGYJ010000008">
    <property type="protein sequence ID" value="CAI0458801.1"/>
    <property type="molecule type" value="Genomic_DNA"/>
</dbReference>
<evidence type="ECO:0000256" key="4">
    <source>
        <dbReference type="ARBA" id="ARBA00022592"/>
    </source>
</evidence>
<dbReference type="Pfam" id="PF03105">
    <property type="entry name" value="SPX"/>
    <property type="match status" value="1"/>
</dbReference>
<evidence type="ECO:0000256" key="1">
    <source>
        <dbReference type="ARBA" id="ARBA00004127"/>
    </source>
</evidence>
<evidence type="ECO:0000256" key="10">
    <source>
        <dbReference type="SAM" id="Phobius"/>
    </source>
</evidence>
<comment type="similarity">
    <text evidence="2">Belongs to the SYG1 (TC 2.A.94) family.</text>
</comment>
<dbReference type="Proteomes" id="UP001154282">
    <property type="component" value="Unassembled WGS sequence"/>
</dbReference>
<keyword evidence="7 10" id="KW-0472">Membrane</keyword>
<dbReference type="GO" id="GO:0016036">
    <property type="term" value="P:cellular response to phosphate starvation"/>
    <property type="evidence" value="ECO:0007669"/>
    <property type="project" value="InterPro"/>
</dbReference>
<evidence type="ECO:0000256" key="6">
    <source>
        <dbReference type="ARBA" id="ARBA00022989"/>
    </source>
</evidence>
<keyword evidence="6 10" id="KW-1133">Transmembrane helix</keyword>
<keyword evidence="8" id="KW-0862">Zinc</keyword>
<name>A0AAV0NKF1_9ROSI</name>
<dbReference type="PROSITE" id="PS51501">
    <property type="entry name" value="ZF_DNL"/>
    <property type="match status" value="1"/>
</dbReference>
<dbReference type="PANTHER" id="PTHR48477">
    <property type="entry name" value="PHOSPHATE TRANSPORTER PHO1"/>
    <property type="match status" value="1"/>
</dbReference>
<evidence type="ECO:0000259" key="11">
    <source>
        <dbReference type="PROSITE" id="PS51380"/>
    </source>
</evidence>
<feature type="region of interest" description="Disordered" evidence="9">
    <location>
        <begin position="187"/>
        <end position="218"/>
    </location>
</feature>
<feature type="compositionally biased region" description="Acidic residues" evidence="9">
    <location>
        <begin position="187"/>
        <end position="203"/>
    </location>
</feature>
<feature type="domain" description="SPX" evidence="12">
    <location>
        <begin position="2"/>
        <end position="340"/>
    </location>
</feature>
<evidence type="ECO:0000256" key="8">
    <source>
        <dbReference type="PROSITE-ProRule" id="PRU00834"/>
    </source>
</evidence>
<feature type="domain" description="DNL-type" evidence="13">
    <location>
        <begin position="840"/>
        <end position="910"/>
    </location>
</feature>
<evidence type="ECO:0000313" key="15">
    <source>
        <dbReference type="Proteomes" id="UP001154282"/>
    </source>
</evidence>
<dbReference type="GO" id="GO:0012505">
    <property type="term" value="C:endomembrane system"/>
    <property type="evidence" value="ECO:0007669"/>
    <property type="project" value="UniProtKB-SubCell"/>
</dbReference>
<dbReference type="PROSITE" id="PS51382">
    <property type="entry name" value="SPX"/>
    <property type="match status" value="1"/>
</dbReference>
<dbReference type="InterPro" id="IPR004331">
    <property type="entry name" value="SPX_dom"/>
</dbReference>
<dbReference type="PROSITE" id="PS51380">
    <property type="entry name" value="EXS"/>
    <property type="match status" value="1"/>
</dbReference>
<dbReference type="CDD" id="cd14476">
    <property type="entry name" value="SPX_PHO1_like"/>
    <property type="match status" value="1"/>
</dbReference>
<keyword evidence="8" id="KW-0479">Metal-binding</keyword>
<organism evidence="14 15">
    <name type="scientific">Linum tenue</name>
    <dbReference type="NCBI Taxonomy" id="586396"/>
    <lineage>
        <taxon>Eukaryota</taxon>
        <taxon>Viridiplantae</taxon>
        <taxon>Streptophyta</taxon>
        <taxon>Embryophyta</taxon>
        <taxon>Tracheophyta</taxon>
        <taxon>Spermatophyta</taxon>
        <taxon>Magnoliopsida</taxon>
        <taxon>eudicotyledons</taxon>
        <taxon>Gunneridae</taxon>
        <taxon>Pentapetalae</taxon>
        <taxon>rosids</taxon>
        <taxon>fabids</taxon>
        <taxon>Malpighiales</taxon>
        <taxon>Linaceae</taxon>
        <taxon>Linum</taxon>
    </lineage>
</organism>
<feature type="transmembrane region" description="Helical" evidence="10">
    <location>
        <begin position="498"/>
        <end position="519"/>
    </location>
</feature>
<evidence type="ECO:0000259" key="13">
    <source>
        <dbReference type="PROSITE" id="PS51501"/>
    </source>
</evidence>
<dbReference type="InterPro" id="IPR052486">
    <property type="entry name" value="PHO1"/>
</dbReference>
<dbReference type="GO" id="GO:0006817">
    <property type="term" value="P:phosphate ion transport"/>
    <property type="evidence" value="ECO:0007669"/>
    <property type="project" value="UniProtKB-KW"/>
</dbReference>
<feature type="domain" description="EXS" evidence="11">
    <location>
        <begin position="583"/>
        <end position="789"/>
    </location>
</feature>
<dbReference type="GO" id="GO:0016020">
    <property type="term" value="C:membrane"/>
    <property type="evidence" value="ECO:0007669"/>
    <property type="project" value="InterPro"/>
</dbReference>
<evidence type="ECO:0000256" key="3">
    <source>
        <dbReference type="ARBA" id="ARBA00022448"/>
    </source>
</evidence>
<dbReference type="InterPro" id="IPR004342">
    <property type="entry name" value="EXS_C"/>
</dbReference>
<dbReference type="PANTHER" id="PTHR48477:SF1">
    <property type="entry name" value="PHOSPHATE TRANSPORTER PHO1"/>
    <property type="match status" value="1"/>
</dbReference>
<dbReference type="Pfam" id="PF03124">
    <property type="entry name" value="EXS"/>
    <property type="match status" value="1"/>
</dbReference>
<reference evidence="14" key="1">
    <citation type="submission" date="2022-08" db="EMBL/GenBank/DDBJ databases">
        <authorList>
            <person name="Gutierrez-Valencia J."/>
        </authorList>
    </citation>
    <scope>NUCLEOTIDE SEQUENCE</scope>
</reference>
<evidence type="ECO:0000313" key="14">
    <source>
        <dbReference type="EMBL" id="CAI0458801.1"/>
    </source>
</evidence>
<accession>A0AAV0NKF1</accession>
<evidence type="ECO:0000256" key="2">
    <source>
        <dbReference type="ARBA" id="ARBA00009665"/>
    </source>
</evidence>
<feature type="compositionally biased region" description="Polar residues" evidence="9">
    <location>
        <begin position="823"/>
        <end position="832"/>
    </location>
</feature>
<protein>
    <submittedName>
        <fullName evidence="14">Uncharacterized protein</fullName>
    </submittedName>
</protein>
<gene>
    <name evidence="14" type="ORF">LITE_LOCUS33698</name>
</gene>
<keyword evidence="4" id="KW-0592">Phosphate transport</keyword>
<keyword evidence="5 10" id="KW-0812">Transmembrane</keyword>
<feature type="compositionally biased region" description="Basic and acidic residues" evidence="9">
    <location>
        <begin position="204"/>
        <end position="218"/>
    </location>
</feature>
<keyword evidence="3" id="KW-0813">Transport</keyword>
<evidence type="ECO:0000256" key="9">
    <source>
        <dbReference type="SAM" id="MobiDB-lite"/>
    </source>
</evidence>
<comment type="caution">
    <text evidence="14">The sequence shown here is derived from an EMBL/GenBank/DDBJ whole genome shotgun (WGS) entry which is preliminary data.</text>
</comment>
<dbReference type="Pfam" id="PF05180">
    <property type="entry name" value="zf-DNL"/>
    <property type="match status" value="1"/>
</dbReference>
<proteinExistence type="inferred from homology"/>
<keyword evidence="8" id="KW-0863">Zinc-finger</keyword>
<feature type="transmembrane region" description="Helical" evidence="10">
    <location>
        <begin position="645"/>
        <end position="664"/>
    </location>
</feature>
<feature type="transmembrane region" description="Helical" evidence="10">
    <location>
        <begin position="422"/>
        <end position="440"/>
    </location>
</feature>
<dbReference type="GO" id="GO:0008270">
    <property type="term" value="F:zinc ion binding"/>
    <property type="evidence" value="ECO:0007669"/>
    <property type="project" value="UniProtKB-KW"/>
</dbReference>
<keyword evidence="15" id="KW-1185">Reference proteome</keyword>
<evidence type="ECO:0000259" key="12">
    <source>
        <dbReference type="PROSITE" id="PS51382"/>
    </source>
</evidence>
<dbReference type="InterPro" id="IPR034092">
    <property type="entry name" value="PHO1_SPX"/>
</dbReference>
<feature type="transmembrane region" description="Helical" evidence="10">
    <location>
        <begin position="464"/>
        <end position="486"/>
    </location>
</feature>
<dbReference type="AlphaFoldDB" id="A0AAV0NKF1"/>
<evidence type="ECO:0000256" key="5">
    <source>
        <dbReference type="ARBA" id="ARBA00022692"/>
    </source>
</evidence>
<dbReference type="InterPro" id="IPR007853">
    <property type="entry name" value="Znf_DNL-typ"/>
</dbReference>